<keyword evidence="2" id="KW-0472">Membrane</keyword>
<dbReference type="EMBL" id="JBFMKM010000003">
    <property type="protein sequence ID" value="KAL1310847.1"/>
    <property type="molecule type" value="Genomic_DNA"/>
</dbReference>
<dbReference type="PANTHER" id="PTHR38421:SF1">
    <property type="entry name" value="TRANSMEMBRANE PROTEIN"/>
    <property type="match status" value="1"/>
</dbReference>
<evidence type="ECO:0000313" key="4">
    <source>
        <dbReference type="Proteomes" id="UP001562354"/>
    </source>
</evidence>
<dbReference type="Proteomes" id="UP001562354">
    <property type="component" value="Unassembled WGS sequence"/>
</dbReference>
<dbReference type="GeneID" id="95974784"/>
<comment type="caution">
    <text evidence="3">The sequence shown here is derived from an EMBL/GenBank/DDBJ whole genome shotgun (WGS) entry which is preliminary data.</text>
</comment>
<proteinExistence type="predicted"/>
<keyword evidence="2" id="KW-0812">Transmembrane</keyword>
<sequence>MSNFDPNAILRGAQLTVVGAYRALQNPGLFTSDHYRQAALAVAAGIAIRVLVAIPTLGVRILIAFVGLFTDLKSSHWDNEILEGVEFIEHSVLQIPFFLMSFFRYVSPTLDNMFMESLRWVDRTYVAKHKKDDPSQLRDMYYPNLKTYPTHGATSQNKTPKEAGYKFAMRFARKAGISLAVYFASYLPYVGRFILPAASFYTFNKAVGPLPAVVIFGSGIFLPKRYLVHFLQSYFASRSLMRELLEPYFSRVRYGKAQKAAWFREREGVLFGFGVGFYVFLKIPLLGVLIYGIAEASTAFLITKITDPPPPPEKWPEQVESQVHWNNKKDFLKLPLDKLDAMNIRSAHEGAANPSSDAANVTGRQFT</sequence>
<feature type="transmembrane region" description="Helical" evidence="2">
    <location>
        <begin position="38"/>
        <end position="67"/>
    </location>
</feature>
<feature type="transmembrane region" description="Helical" evidence="2">
    <location>
        <begin position="269"/>
        <end position="294"/>
    </location>
</feature>
<evidence type="ECO:0000256" key="2">
    <source>
        <dbReference type="SAM" id="Phobius"/>
    </source>
</evidence>
<protein>
    <recommendedName>
        <fullName evidence="5">Transmembrane protein UsgS</fullName>
    </recommendedName>
</protein>
<keyword evidence="2" id="KW-1133">Transmembrane helix</keyword>
<evidence type="ECO:0000313" key="3">
    <source>
        <dbReference type="EMBL" id="KAL1310847.1"/>
    </source>
</evidence>
<dbReference type="RefSeq" id="XP_069203696.1">
    <property type="nucleotide sequence ID" value="XM_069340224.1"/>
</dbReference>
<feature type="transmembrane region" description="Helical" evidence="2">
    <location>
        <begin position="206"/>
        <end position="223"/>
    </location>
</feature>
<gene>
    <name evidence="3" type="ORF">AAFC00_001081</name>
</gene>
<name>A0ABR3PMQ2_9PEZI</name>
<keyword evidence="4" id="KW-1185">Reference proteome</keyword>
<organism evidence="3 4">
    <name type="scientific">Neodothiora populina</name>
    <dbReference type="NCBI Taxonomy" id="2781224"/>
    <lineage>
        <taxon>Eukaryota</taxon>
        <taxon>Fungi</taxon>
        <taxon>Dikarya</taxon>
        <taxon>Ascomycota</taxon>
        <taxon>Pezizomycotina</taxon>
        <taxon>Dothideomycetes</taxon>
        <taxon>Dothideomycetidae</taxon>
        <taxon>Dothideales</taxon>
        <taxon>Dothioraceae</taxon>
        <taxon>Neodothiora</taxon>
    </lineage>
</organism>
<reference evidence="3 4" key="1">
    <citation type="submission" date="2024-07" db="EMBL/GenBank/DDBJ databases">
        <title>Draft sequence of the Neodothiora populina.</title>
        <authorList>
            <person name="Drown D.D."/>
            <person name="Schuette U.S."/>
            <person name="Buechlein A.B."/>
            <person name="Rusch D.R."/>
            <person name="Winton L.W."/>
            <person name="Adams G.A."/>
        </authorList>
    </citation>
    <scope>NUCLEOTIDE SEQUENCE [LARGE SCALE GENOMIC DNA]</scope>
    <source>
        <strain evidence="3 4">CPC 39397</strain>
    </source>
</reference>
<evidence type="ECO:0008006" key="5">
    <source>
        <dbReference type="Google" id="ProtNLM"/>
    </source>
</evidence>
<feature type="compositionally biased region" description="Polar residues" evidence="1">
    <location>
        <begin position="353"/>
        <end position="367"/>
    </location>
</feature>
<feature type="region of interest" description="Disordered" evidence="1">
    <location>
        <begin position="348"/>
        <end position="367"/>
    </location>
</feature>
<dbReference type="PANTHER" id="PTHR38421">
    <property type="entry name" value="TRANSMEMBRANE PROTEIN USGS"/>
    <property type="match status" value="1"/>
</dbReference>
<accession>A0ABR3PMQ2</accession>
<feature type="transmembrane region" description="Helical" evidence="2">
    <location>
        <begin position="175"/>
        <end position="194"/>
    </location>
</feature>
<feature type="transmembrane region" description="Helical" evidence="2">
    <location>
        <begin position="87"/>
        <end position="106"/>
    </location>
</feature>
<evidence type="ECO:0000256" key="1">
    <source>
        <dbReference type="SAM" id="MobiDB-lite"/>
    </source>
</evidence>